<evidence type="ECO:0000259" key="8">
    <source>
        <dbReference type="PROSITE" id="PS50168"/>
    </source>
</evidence>
<dbReference type="InterPro" id="IPR037274">
    <property type="entry name" value="Znf_CHY_sf"/>
</dbReference>
<feature type="compositionally biased region" description="Polar residues" evidence="6">
    <location>
        <begin position="1952"/>
        <end position="1993"/>
    </location>
</feature>
<name>A0AAU9VX59_9CNID</name>
<keyword evidence="1" id="KW-0479">Metal-binding</keyword>
<dbReference type="InterPro" id="IPR011029">
    <property type="entry name" value="DEATH-like_dom_sf"/>
</dbReference>
<proteinExistence type="predicted"/>
<comment type="caution">
    <text evidence="11">The sequence shown here is derived from an EMBL/GenBank/DDBJ whole genome shotgun (WGS) entry which is preliminary data.</text>
</comment>
<dbReference type="SUPFAM" id="SSF57850">
    <property type="entry name" value="RING/U-box"/>
    <property type="match status" value="1"/>
</dbReference>
<evidence type="ECO:0000256" key="3">
    <source>
        <dbReference type="ARBA" id="ARBA00022833"/>
    </source>
</evidence>
<reference evidence="11 12" key="1">
    <citation type="submission" date="2022-05" db="EMBL/GenBank/DDBJ databases">
        <authorList>
            <consortium name="Genoscope - CEA"/>
            <person name="William W."/>
        </authorList>
    </citation>
    <scope>NUCLEOTIDE SEQUENCE [LARGE SCALE GENOMIC DNA]</scope>
</reference>
<dbReference type="Pfam" id="PF01335">
    <property type="entry name" value="DED"/>
    <property type="match status" value="1"/>
</dbReference>
<feature type="compositionally biased region" description="Polar residues" evidence="6">
    <location>
        <begin position="1839"/>
        <end position="1875"/>
    </location>
</feature>
<feature type="domain" description="DED" evidence="8">
    <location>
        <begin position="1275"/>
        <end position="1350"/>
    </location>
</feature>
<keyword evidence="2 4" id="KW-0863">Zinc-finger</keyword>
<feature type="domain" description="CHY-type" evidence="9">
    <location>
        <begin position="2063"/>
        <end position="2136"/>
    </location>
</feature>
<evidence type="ECO:0000313" key="11">
    <source>
        <dbReference type="EMBL" id="CAH3036797.1"/>
    </source>
</evidence>
<dbReference type="Gene3D" id="1.25.40.10">
    <property type="entry name" value="Tetratricopeptide repeat domain"/>
    <property type="match status" value="2"/>
</dbReference>
<keyword evidence="3" id="KW-0862">Zinc</keyword>
<dbReference type="SUPFAM" id="SSF48452">
    <property type="entry name" value="TPR-like"/>
    <property type="match status" value="2"/>
</dbReference>
<dbReference type="InterPro" id="IPR011990">
    <property type="entry name" value="TPR-like_helical_dom_sf"/>
</dbReference>
<dbReference type="PROSITE" id="PS50089">
    <property type="entry name" value="ZF_RING_2"/>
    <property type="match status" value="1"/>
</dbReference>
<dbReference type="Gene3D" id="1.10.533.10">
    <property type="entry name" value="Death Domain, Fas"/>
    <property type="match status" value="1"/>
</dbReference>
<evidence type="ECO:0000256" key="5">
    <source>
        <dbReference type="SAM" id="Coils"/>
    </source>
</evidence>
<dbReference type="PROSITE" id="PS51270">
    <property type="entry name" value="ZF_CTCHY"/>
    <property type="match status" value="1"/>
</dbReference>
<evidence type="ECO:0000256" key="6">
    <source>
        <dbReference type="SAM" id="MobiDB-lite"/>
    </source>
</evidence>
<feature type="region of interest" description="Disordered" evidence="6">
    <location>
        <begin position="1577"/>
        <end position="1604"/>
    </location>
</feature>
<feature type="compositionally biased region" description="Polar residues" evidence="6">
    <location>
        <begin position="1544"/>
        <end position="1563"/>
    </location>
</feature>
<feature type="domain" description="CTCHY-type" evidence="10">
    <location>
        <begin position="2138"/>
        <end position="2200"/>
    </location>
</feature>
<evidence type="ECO:0000259" key="9">
    <source>
        <dbReference type="PROSITE" id="PS51266"/>
    </source>
</evidence>
<feature type="coiled-coil region" evidence="5">
    <location>
        <begin position="1179"/>
        <end position="1213"/>
    </location>
</feature>
<gene>
    <name evidence="11" type="ORF">PMEA_00017186</name>
</gene>
<keyword evidence="12" id="KW-1185">Reference proteome</keyword>
<dbReference type="Gene3D" id="3.30.40.10">
    <property type="entry name" value="Zinc/RING finger domain, C3HC4 (zinc finger)"/>
    <property type="match status" value="1"/>
</dbReference>
<organism evidence="11 12">
    <name type="scientific">Pocillopora meandrina</name>
    <dbReference type="NCBI Taxonomy" id="46732"/>
    <lineage>
        <taxon>Eukaryota</taxon>
        <taxon>Metazoa</taxon>
        <taxon>Cnidaria</taxon>
        <taxon>Anthozoa</taxon>
        <taxon>Hexacorallia</taxon>
        <taxon>Scleractinia</taxon>
        <taxon>Astrocoeniina</taxon>
        <taxon>Pocilloporidae</taxon>
        <taxon>Pocillopora</taxon>
    </lineage>
</organism>
<sequence length="2250" mass="250940">MCDKAACDRQSKCSYLLRKLQDFFHHDKIVDGGDSIKQLTQIIGVVSGCDEGQAYFKAVQQYVVQTMIGLLEGSGDHFIFLPPESDLFNESNALYLLSLLAFQAGDTACLEEIASFPQSYPNDGYLMISVGVMLSQRMKYKLGEKCFLSALSYFEHEQNHLGTVVTTVNLAAFHKICGDYQKAKSYCNAAVGFCWDFTRTPATDVHLKVAFRLVTLSQELTDYKSYHDILSVAVKYDIDQIRDTFAVQHMKQLMTLQLKEHEGEQIKHDKLEELALQLFVADTFIQAQPLTADFIAIVMTLAEMYCTTKCFNEARQLIDKLESTFLHFNGGNCPLFGFLQYQIGHFKFKYGEASDAQSSLLKAEQIYIHFFGIEHHMVGSCKSLQGACALQKGNRKAACYFLKEACIIFEEINPHHQKVGTILLKLADLESEAGNFENAKLTIEEALEMFILSCGKVSLKTALAYLQGASILQRKGKFMRSALDKVKEAKDIFIYHGLRHDHPDVAFCHCLQGQLLHSLGQVKEAEEEFLFVHHQLSSQDDLSMKTKVITPELFRMFFLVDTDGLALKGSLFSHFLSLVSLVHMKTRDEKTGHMREMFSCLEELDSEFLTVSNNVGKHVHCALQRILEADIQVYCIFIPDSATPLEEDESFSSSYSDKEKRPSGDFDNVFLMSSCSGNGKRPRFLLFWKTSDVLETGDLGCVTSSFRESVKLLCLQPKFRKTFHEKQEFFMKLPIQEQSPAVPSLSSRIDSLPLLVDLELSKLHNQCDSIDSSPTASTLWPLAHVSYFSFRFSSSDKALLVFFKWISSLSRKLELSEVLSISTPKIPLALHRNCAVHFTFLDPICASLSLAVEEGSVYVKCRAVKESGSTCICSSVKCALESIMESLESDFRGSGFEQTQCLPCVEDGGENAKEPTKCYCHCKDFQDKSSCNSDQKLDLHAQTNWEPDSDVLKIGPSIDLSQTEDTESLSFTAHSGDKIGTDVCVNLLECILRNRQLSLEIQLSGNNDGLYTTDGTEEHVNSLLTPVSASSLNSLPLSQYDATHENPEFMQKALPSLKNVCGETYSGKETGNVSNTSSTSQGIFVSSHYHESAAVKSNCEEGWIAKYHPSSETKDNLPPNGSPQETCSVQSIEACSNKEELREDHGMEFDQSLGLPLITENGKGTIPNGNLICELQDEVVFYQDQCYELREELIKLKEKLKLCEEEKQGLQADIGRQLFLESKERRCREKVYQPPSKHASGMSKPVGVRGASHDFSGTDVRLLGGACPLEKAGILLQQRLQEISLSLSELELSRIKKLVRPMLDSFRLARIREASELFEELERRGKFSFSFVKDLLERIHRFDLVEKLAEPFHNGGESCRRESCSPQENKQLVDMSESVSGVNGKQCDEMEERKEIFDNTEVDEEDEVCNNSNVNSLNGDKEGAALTFHAESVNGSRFFGDVDLSEERYDSASGLSQSFDASSIGLDSREKSWSPSFTVEQFESEKLKGACAANGKRVKEVTHDFSFPDGAETQSYSNHHFNDTIDGAANLPERAQDSLKQEDLTSVNQDSLPNGDTTQRQNVSGARFTAQKDTAIDLSDSHVSSQSKKWEHLGARPRDRPLKTDRCPEPSLLNSLEDLVPPQVAGPVAHGVANTFLERHSEDKHLHESLYYTNVEKMLTENSSLQGASHVDSMVNLTESNKAQLYFGECQVPFRSDPYSQTYASVFPQTSGACIGGNNSSNTGLNLLNPNVANNFVPFTGLQDGTFPSLQRNEVFHSGFTGSGLTSDFMQPTGSQIGAFNTLNFNLSLNEYALGTREAQTPPDGHFTSLQINQPIHLGLHGSGFTSDLTGSIRPEMTHSATGTHRNSDFSGSASMLPSTRNSGLLGSSSVNKQTYGFPPDASPTSSSGARVNGSDSRLFSESESSRVSQLLPVTTGRDGLNTSEEVNSSSNAMNASGDHLASGRYREGSRAYNSSSSHMISGTDTGESQSGETEDSVTNRNYGTESVESTDNSLLELEQRVEEACAMVERVLREREEREEFGREIERKEREIRAERARKKREREARELEEARGWPQQQEPVTGQSLWLCEHYQRHCRVRFPCCNNFYSCHRCHNNSKECDNEEAKASHATHLKCSYCHHEQEIGEDSGKCRSCGAKMSAYFCAICKHFTSIDKNPYHCEKCGICRIHKDKSFHCDVCNVCLDKRLQGKHKCRPDSGHDECCICLEDAFSGCQILPCSHKVHRECAIAMIQNGIRTCPVCRHPLYSPAPE</sequence>
<dbReference type="PANTHER" id="PTHR21319">
    <property type="entry name" value="RING FINGER AND CHY ZINC FINGER DOMAIN-CONTAINING PROTEIN 1"/>
    <property type="match status" value="1"/>
</dbReference>
<evidence type="ECO:0000256" key="1">
    <source>
        <dbReference type="ARBA" id="ARBA00022723"/>
    </source>
</evidence>
<dbReference type="CDD" id="cd16448">
    <property type="entry name" value="RING-H2"/>
    <property type="match status" value="1"/>
</dbReference>
<dbReference type="PROSITE" id="PS51266">
    <property type="entry name" value="ZF_CHY"/>
    <property type="match status" value="1"/>
</dbReference>
<evidence type="ECO:0000256" key="4">
    <source>
        <dbReference type="PROSITE-ProRule" id="PRU00601"/>
    </source>
</evidence>
<dbReference type="GO" id="GO:0006511">
    <property type="term" value="P:ubiquitin-dependent protein catabolic process"/>
    <property type="evidence" value="ECO:0007669"/>
    <property type="project" value="TreeGrafter"/>
</dbReference>
<evidence type="ECO:0000313" key="12">
    <source>
        <dbReference type="Proteomes" id="UP001159428"/>
    </source>
</evidence>
<feature type="domain" description="RING-type" evidence="7">
    <location>
        <begin position="2201"/>
        <end position="2241"/>
    </location>
</feature>
<dbReference type="InterPro" id="IPR017921">
    <property type="entry name" value="Znf_CTCHY"/>
</dbReference>
<dbReference type="SUPFAM" id="SSF47986">
    <property type="entry name" value="DEATH domain"/>
    <property type="match status" value="1"/>
</dbReference>
<dbReference type="InterPro" id="IPR001841">
    <property type="entry name" value="Znf_RING"/>
</dbReference>
<dbReference type="GO" id="GO:0042981">
    <property type="term" value="P:regulation of apoptotic process"/>
    <property type="evidence" value="ECO:0007669"/>
    <property type="project" value="InterPro"/>
</dbReference>
<dbReference type="Pfam" id="PF05495">
    <property type="entry name" value="zf-CHY"/>
    <property type="match status" value="1"/>
</dbReference>
<evidence type="ECO:0000259" key="7">
    <source>
        <dbReference type="PROSITE" id="PS50089"/>
    </source>
</evidence>
<dbReference type="InterPro" id="IPR037275">
    <property type="entry name" value="Znf_CTCHY_sf"/>
</dbReference>
<protein>
    <submittedName>
        <fullName evidence="11">Uncharacterized protein</fullName>
    </submittedName>
</protein>
<dbReference type="PROSITE" id="PS50168">
    <property type="entry name" value="DED"/>
    <property type="match status" value="1"/>
</dbReference>
<dbReference type="Pfam" id="PF13639">
    <property type="entry name" value="zf-RING_2"/>
    <property type="match status" value="1"/>
</dbReference>
<evidence type="ECO:0000256" key="2">
    <source>
        <dbReference type="ARBA" id="ARBA00022771"/>
    </source>
</evidence>
<evidence type="ECO:0000259" key="10">
    <source>
        <dbReference type="PROSITE" id="PS51270"/>
    </source>
</evidence>
<keyword evidence="5" id="KW-0175">Coiled coil</keyword>
<dbReference type="InterPro" id="IPR001875">
    <property type="entry name" value="DED_dom"/>
</dbReference>
<dbReference type="SMART" id="SM00184">
    <property type="entry name" value="RING"/>
    <property type="match status" value="1"/>
</dbReference>
<feature type="compositionally biased region" description="Basic and acidic residues" evidence="6">
    <location>
        <begin position="1588"/>
        <end position="1604"/>
    </location>
</feature>
<dbReference type="GO" id="GO:0005634">
    <property type="term" value="C:nucleus"/>
    <property type="evidence" value="ECO:0007669"/>
    <property type="project" value="TreeGrafter"/>
</dbReference>
<dbReference type="Proteomes" id="UP001159428">
    <property type="component" value="Unassembled WGS sequence"/>
</dbReference>
<feature type="coiled-coil region" evidence="5">
    <location>
        <begin position="1995"/>
        <end position="2052"/>
    </location>
</feature>
<dbReference type="GO" id="GO:0008270">
    <property type="term" value="F:zinc ion binding"/>
    <property type="evidence" value="ECO:0007669"/>
    <property type="project" value="UniProtKB-KW"/>
</dbReference>
<dbReference type="PANTHER" id="PTHR21319:SF53">
    <property type="entry name" value="RING FINGER AND CHY ZINC FINGER DOMAIN-CONTAINING PROTEIN 1"/>
    <property type="match status" value="1"/>
</dbReference>
<dbReference type="InterPro" id="IPR008913">
    <property type="entry name" value="Znf_CHY"/>
</dbReference>
<dbReference type="EMBL" id="CALNXJ010000003">
    <property type="protein sequence ID" value="CAH3036797.1"/>
    <property type="molecule type" value="Genomic_DNA"/>
</dbReference>
<feature type="region of interest" description="Disordered" evidence="6">
    <location>
        <begin position="1827"/>
        <end position="1993"/>
    </location>
</feature>
<dbReference type="GO" id="GO:0016567">
    <property type="term" value="P:protein ubiquitination"/>
    <property type="evidence" value="ECO:0007669"/>
    <property type="project" value="TreeGrafter"/>
</dbReference>
<feature type="region of interest" description="Disordered" evidence="6">
    <location>
        <begin position="1536"/>
        <end position="1563"/>
    </location>
</feature>
<dbReference type="GO" id="GO:0061630">
    <property type="term" value="F:ubiquitin protein ligase activity"/>
    <property type="evidence" value="ECO:0007669"/>
    <property type="project" value="TreeGrafter"/>
</dbReference>
<feature type="compositionally biased region" description="Polar residues" evidence="6">
    <location>
        <begin position="1921"/>
        <end position="1935"/>
    </location>
</feature>
<dbReference type="SUPFAM" id="SSF161245">
    <property type="entry name" value="Zinc hairpin stack"/>
    <property type="match status" value="1"/>
</dbReference>
<dbReference type="InterPro" id="IPR013083">
    <property type="entry name" value="Znf_RING/FYVE/PHD"/>
</dbReference>
<accession>A0AAU9VX59</accession>
<dbReference type="GO" id="GO:0005737">
    <property type="term" value="C:cytoplasm"/>
    <property type="evidence" value="ECO:0007669"/>
    <property type="project" value="UniProtKB-ARBA"/>
</dbReference>
<dbReference type="SUPFAM" id="SSF161219">
    <property type="entry name" value="CHY zinc finger-like"/>
    <property type="match status" value="1"/>
</dbReference>